<feature type="binding site" evidence="10">
    <location>
        <position position="144"/>
    </location>
    <ligand>
        <name>ATP</name>
        <dbReference type="ChEBI" id="CHEBI:30616"/>
    </ligand>
</feature>
<dbReference type="InterPro" id="IPR011068">
    <property type="entry name" value="NuclTrfase_I-like_C"/>
</dbReference>
<feature type="binding site" evidence="10">
    <location>
        <position position="173"/>
    </location>
    <ligand>
        <name>ATP</name>
        <dbReference type="ChEBI" id="CHEBI:30616"/>
    </ligand>
</feature>
<dbReference type="GO" id="GO:0005524">
    <property type="term" value="F:ATP binding"/>
    <property type="evidence" value="ECO:0007669"/>
    <property type="project" value="UniProtKB-UniRule"/>
</dbReference>
<dbReference type="Pfam" id="PF21133">
    <property type="entry name" value="CAA_C"/>
    <property type="match status" value="1"/>
</dbReference>
<dbReference type="GO" id="GO:0042245">
    <property type="term" value="P:RNA repair"/>
    <property type="evidence" value="ECO:0007669"/>
    <property type="project" value="UniProtKB-KW"/>
</dbReference>
<feature type="binding site" evidence="10">
    <location>
        <position position="144"/>
    </location>
    <ligand>
        <name>CTP</name>
        <dbReference type="ChEBI" id="CHEBI:37563"/>
    </ligand>
</feature>
<dbReference type="PROSITE" id="PS50152">
    <property type="entry name" value="25A_SYNTH_3"/>
    <property type="match status" value="1"/>
</dbReference>
<dbReference type="SUPFAM" id="SSF55003">
    <property type="entry name" value="PAP/Archaeal CCA-adding enzyme, C-terminal domain"/>
    <property type="match status" value="1"/>
</dbReference>
<dbReference type="EC" id="2.7.7.72" evidence="10"/>
<keyword evidence="5 10" id="KW-0547">Nucleotide-binding</keyword>
<feature type="binding site" evidence="10">
    <location>
        <position position="173"/>
    </location>
    <ligand>
        <name>CTP</name>
        <dbReference type="ChEBI" id="CHEBI:37563"/>
    </ligand>
</feature>
<dbReference type="OrthoDB" id="7378at2157"/>
<dbReference type="KEGG" id="nev:NTE_03046"/>
<keyword evidence="3 10" id="KW-0548">Nucleotidyltransferase</keyword>
<keyword evidence="2 10" id="KW-0819">tRNA processing</keyword>
<dbReference type="NCBIfam" id="TIGR03671">
    <property type="entry name" value="cca_archaeal"/>
    <property type="match status" value="1"/>
</dbReference>
<dbReference type="EMBL" id="CP007174">
    <property type="protein sequence ID" value="AIF85081.1"/>
    <property type="molecule type" value="Genomic_DNA"/>
</dbReference>
<evidence type="ECO:0000256" key="3">
    <source>
        <dbReference type="ARBA" id="ARBA00022695"/>
    </source>
</evidence>
<dbReference type="RefSeq" id="WP_158385597.1">
    <property type="nucleotide sequence ID" value="NZ_CP007174.1"/>
</dbReference>
<evidence type="ECO:0000256" key="2">
    <source>
        <dbReference type="ARBA" id="ARBA00022694"/>
    </source>
</evidence>
<evidence type="ECO:0000259" key="11">
    <source>
        <dbReference type="Pfam" id="PF01909"/>
    </source>
</evidence>
<dbReference type="GO" id="GO:0004810">
    <property type="term" value="F:CCA tRNA nucleotidyltransferase activity"/>
    <property type="evidence" value="ECO:0007669"/>
    <property type="project" value="UniProtKB-UniRule"/>
</dbReference>
<sequence length="453" mass="50249">MTDNTIEGVLAKALALCNPTAAEEKRITAVAEEAKKLVEQKSKATSSEVREIIFGGSFAKGTWLHGDADIDIFLKVDPSVSEERFEKLGVEIGRQALRKYKPKLRYSDHPYVEATVRGIRINVVPCYDVQRGQWKSAADRSPFHTQYIMETLDVAKKEQVRLLKKFLKSTGIYGAEISTGGFSGYVSEVLIAKYGSLEGALAAAAEFRQGQVVSVGDYDADISKGFSSPLVIIDPIDPRRNLGTAISPESVGRFALAARAFLHNPSEKFFARQKPSVNKKLYRNVLVVEFSHRERSPDTIWGQLKRSANSVAKQLELAGFTVFRTTCNTDEKKSGAFAFLLESLALPEYMMRKGPEIARAKDMESFVMAARSLAMWADREMRVSAIVERKATDAGQLVKTLLGRPPEANGIARDMITGRVKVYSASGRRRFPGLVKEAVDELVSTENLIFFFK</sequence>
<dbReference type="InterPro" id="IPR042090">
    <property type="entry name" value="CCA_tRNA_nucleotrans_2"/>
</dbReference>
<keyword evidence="15" id="KW-1185">Reference proteome</keyword>
<feature type="binding site" evidence="10">
    <location>
        <position position="164"/>
    </location>
    <ligand>
        <name>ATP</name>
        <dbReference type="ChEBI" id="CHEBI:30616"/>
    </ligand>
</feature>
<dbReference type="HAMAP" id="MF_01264">
    <property type="entry name" value="CCA_arch"/>
    <property type="match status" value="1"/>
</dbReference>
<keyword evidence="6 10" id="KW-0692">RNA repair</keyword>
<feature type="binding site" evidence="10">
    <location>
        <position position="164"/>
    </location>
    <ligand>
        <name>CTP</name>
        <dbReference type="ChEBI" id="CHEBI:37563"/>
    </ligand>
</feature>
<dbReference type="PIRSF" id="PIRSF005335">
    <property type="entry name" value="CCA_arch"/>
    <property type="match status" value="1"/>
</dbReference>
<comment type="cofactor">
    <cofactor evidence="10">
        <name>Mg(2+)</name>
        <dbReference type="ChEBI" id="CHEBI:18420"/>
    </cofactor>
</comment>
<dbReference type="Proteomes" id="UP000028194">
    <property type="component" value="Chromosome"/>
</dbReference>
<evidence type="ECO:0000256" key="4">
    <source>
        <dbReference type="ARBA" id="ARBA00022723"/>
    </source>
</evidence>
<feature type="domain" description="Polymerase nucleotidyl transferase" evidence="11">
    <location>
        <begin position="34"/>
        <end position="135"/>
    </location>
</feature>
<dbReference type="SUPFAM" id="SSF81631">
    <property type="entry name" value="PAP/OAS1 substrate-binding domain"/>
    <property type="match status" value="1"/>
</dbReference>
<evidence type="ECO:0000256" key="7">
    <source>
        <dbReference type="ARBA" id="ARBA00022840"/>
    </source>
</evidence>
<feature type="binding site" evidence="10">
    <location>
        <position position="69"/>
    </location>
    <ligand>
        <name>Mg(2+)</name>
        <dbReference type="ChEBI" id="CHEBI:18420"/>
    </ligand>
</feature>
<comment type="similarity">
    <text evidence="10">Belongs to the tRNA nucleotidyltransferase/poly(A) polymerase family. Archaeal CCA-adding enzyme subfamily.</text>
</comment>
<feature type="binding site" evidence="10">
    <location>
        <position position="60"/>
    </location>
    <ligand>
        <name>ATP</name>
        <dbReference type="ChEBI" id="CHEBI:30616"/>
    </ligand>
</feature>
<dbReference type="PANTHER" id="PTHR39643:SF1">
    <property type="entry name" value="CCA-ADDING ENZYME"/>
    <property type="match status" value="1"/>
</dbReference>
<dbReference type="Gene3D" id="3.30.460.10">
    <property type="entry name" value="Beta Polymerase, domain 2"/>
    <property type="match status" value="1"/>
</dbReference>
<feature type="domain" description="tRNA nucleotidyltransferase substrate binding" evidence="12">
    <location>
        <begin position="159"/>
        <end position="270"/>
    </location>
</feature>
<comment type="miscellaneous">
    <text evidence="10">A single active site specifically recognizes both ATP and CTP and is responsible for their addition.</text>
</comment>
<comment type="catalytic activity">
    <reaction evidence="10">
        <text>a tRNA with a 3' CCA end + 2 CTP + ATP = a tRNA with a 3' CCACCA end + 3 diphosphate</text>
        <dbReference type="Rhea" id="RHEA:76235"/>
        <dbReference type="Rhea" id="RHEA-COMP:10468"/>
        <dbReference type="Rhea" id="RHEA-COMP:18655"/>
        <dbReference type="ChEBI" id="CHEBI:30616"/>
        <dbReference type="ChEBI" id="CHEBI:33019"/>
        <dbReference type="ChEBI" id="CHEBI:37563"/>
        <dbReference type="ChEBI" id="CHEBI:83071"/>
        <dbReference type="ChEBI" id="CHEBI:195187"/>
    </reaction>
</comment>
<comment type="caution">
    <text evidence="10">Lacks conserved residue(s) required for the propagation of feature annotation.</text>
</comment>
<dbReference type="GO" id="GO:0160016">
    <property type="term" value="F:CCACCA tRNA nucleotidyltransferase activity"/>
    <property type="evidence" value="ECO:0007669"/>
    <property type="project" value="RHEA"/>
</dbReference>
<dbReference type="PANTHER" id="PTHR39643">
    <property type="entry name" value="CCA-ADDING ENZYME"/>
    <property type="match status" value="1"/>
</dbReference>
<dbReference type="InterPro" id="IPR043519">
    <property type="entry name" value="NT_sf"/>
</dbReference>
<evidence type="ECO:0000256" key="1">
    <source>
        <dbReference type="ARBA" id="ARBA00022679"/>
    </source>
</evidence>
<evidence type="ECO:0000256" key="8">
    <source>
        <dbReference type="ARBA" id="ARBA00022842"/>
    </source>
</evidence>
<feature type="binding site" evidence="10">
    <location>
        <position position="71"/>
    </location>
    <ligand>
        <name>Mg(2+)</name>
        <dbReference type="ChEBI" id="CHEBI:18420"/>
    </ligand>
</feature>
<keyword evidence="8 10" id="KW-0460">Magnesium</keyword>
<keyword evidence="1 10" id="KW-0808">Transferase</keyword>
<evidence type="ECO:0000259" key="13">
    <source>
        <dbReference type="Pfam" id="PF21133"/>
    </source>
</evidence>
<reference evidence="14 15" key="1">
    <citation type="journal article" date="2014" name="PLoS ONE">
        <title>Genome Sequence of Candidatus Nitrososphaera evergladensis from Group I.1b Enriched from Everglades Soil Reveals Novel Genomic Features of the Ammonia-Oxidizing Archaea.</title>
        <authorList>
            <person name="Zhalnina K.V."/>
            <person name="Dias R."/>
            <person name="Leonard M.T."/>
            <person name="Dorr de Quadros P."/>
            <person name="Camargo F.A."/>
            <person name="Drew J.C."/>
            <person name="Farmerie W.G."/>
            <person name="Daroub S.H."/>
            <person name="Triplett E.W."/>
        </authorList>
    </citation>
    <scope>NUCLEOTIDE SEQUENCE [LARGE SCALE GENOMIC DNA]</scope>
    <source>
        <strain evidence="14 15">SR1</strain>
    </source>
</reference>
<dbReference type="eggNOG" id="arCOG04249">
    <property type="taxonomic scope" value="Archaea"/>
</dbReference>
<dbReference type="AlphaFoldDB" id="A0A075MTW2"/>
<dbReference type="Pfam" id="PF01909">
    <property type="entry name" value="NTP_transf_2"/>
    <property type="match status" value="1"/>
</dbReference>
<dbReference type="SUPFAM" id="SSF81301">
    <property type="entry name" value="Nucleotidyltransferase"/>
    <property type="match status" value="1"/>
</dbReference>
<proteinExistence type="inferred from homology"/>
<dbReference type="Gene3D" id="1.10.1410.30">
    <property type="entry name" value="CCA tRNA nucleotidyltransferase, domain 2"/>
    <property type="match status" value="1"/>
</dbReference>
<comment type="subunit">
    <text evidence="10">Homodimer.</text>
</comment>
<dbReference type="Pfam" id="PF09249">
    <property type="entry name" value="tRNA_NucTransf2"/>
    <property type="match status" value="1"/>
</dbReference>
<evidence type="ECO:0000256" key="6">
    <source>
        <dbReference type="ARBA" id="ARBA00022800"/>
    </source>
</evidence>
<evidence type="ECO:0000313" key="15">
    <source>
        <dbReference type="Proteomes" id="UP000028194"/>
    </source>
</evidence>
<dbReference type="GO" id="GO:0001680">
    <property type="term" value="P:tRNA 3'-terminal CCA addition"/>
    <property type="evidence" value="ECO:0007669"/>
    <property type="project" value="UniProtKB-UniRule"/>
</dbReference>
<dbReference type="InterPro" id="IPR015329">
    <property type="entry name" value="tRNA_NucTransf2"/>
</dbReference>
<feature type="binding site" evidence="10">
    <location>
        <position position="57"/>
    </location>
    <ligand>
        <name>ATP</name>
        <dbReference type="ChEBI" id="CHEBI:30616"/>
    </ligand>
</feature>
<dbReference type="InterPro" id="IPR002934">
    <property type="entry name" value="Polymerase_NTP_transf_dom"/>
</dbReference>
<dbReference type="GO" id="GO:0000049">
    <property type="term" value="F:tRNA binding"/>
    <property type="evidence" value="ECO:0007669"/>
    <property type="project" value="UniProtKB-UniRule"/>
</dbReference>
<evidence type="ECO:0000313" key="14">
    <source>
        <dbReference type="EMBL" id="AIF85081.1"/>
    </source>
</evidence>
<feature type="binding site" evidence="10">
    <location>
        <position position="60"/>
    </location>
    <ligand>
        <name>CTP</name>
        <dbReference type="ChEBI" id="CHEBI:37563"/>
    </ligand>
</feature>
<comment type="function">
    <text evidence="10">Catalyzes the addition and repair of the essential 3'-terminal CCA sequence in tRNAs without using a nucleic acid template. Adds these three nucleotides in the order of C, C, and A to the tRNA nucleotide-73, using CTP and ATP as substrates and producing inorganic pyrophosphate. tRNA 3'-terminal CCA addition is required both for tRNA processing and repair. Also involved in tRNA surveillance by mediating tandem CCA addition to generate a CCACCA at the 3' terminus of unstable tRNAs. While stable tRNAs receive only 3'-terminal CCA, unstable tRNAs are marked with CCACCA and rapidly degraded.</text>
</comment>
<dbReference type="GO" id="GO:0000287">
    <property type="term" value="F:magnesium ion binding"/>
    <property type="evidence" value="ECO:0007669"/>
    <property type="project" value="UniProtKB-UniRule"/>
</dbReference>
<protein>
    <recommendedName>
        <fullName evidence="10">CCA-adding enzyme</fullName>
        <ecNumber evidence="10">2.7.7.72</ecNumber>
    </recommendedName>
    <alternativeName>
        <fullName evidence="10">CCA tRNA nucleotidyltransferase</fullName>
    </alternativeName>
    <alternativeName>
        <fullName evidence="10">tRNA CCA-pyrophosphorylase</fullName>
    </alternativeName>
    <alternativeName>
        <fullName evidence="10">tRNA adenylyl-/cytidylyl- transferase</fullName>
    </alternativeName>
    <alternativeName>
        <fullName evidence="10">tRNA nucleotidyltransferase</fullName>
    </alternativeName>
    <alternativeName>
        <fullName evidence="10">tRNA-NT</fullName>
    </alternativeName>
</protein>
<dbReference type="GeneID" id="41598714"/>
<evidence type="ECO:0000256" key="10">
    <source>
        <dbReference type="HAMAP-Rule" id="MF_01264"/>
    </source>
</evidence>
<dbReference type="InterPro" id="IPR048833">
    <property type="entry name" value="CAA_C"/>
</dbReference>
<evidence type="ECO:0000256" key="9">
    <source>
        <dbReference type="ARBA" id="ARBA00022884"/>
    </source>
</evidence>
<keyword evidence="7 10" id="KW-0067">ATP-binding</keyword>
<feature type="domain" description="CCA-adding enzyme C-terminal" evidence="13">
    <location>
        <begin position="285"/>
        <end position="400"/>
    </location>
</feature>
<dbReference type="HOGENOM" id="CLU_044679_1_0_2"/>
<dbReference type="InterPro" id="IPR008229">
    <property type="entry name" value="CCA-adding_arc"/>
</dbReference>
<keyword evidence="9 10" id="KW-0694">RNA-binding</keyword>
<evidence type="ECO:0000256" key="5">
    <source>
        <dbReference type="ARBA" id="ARBA00022741"/>
    </source>
</evidence>
<dbReference type="CDD" id="cd05400">
    <property type="entry name" value="NT_2-5OAS_ClassI-CCAase"/>
    <property type="match status" value="1"/>
</dbReference>
<evidence type="ECO:0000259" key="12">
    <source>
        <dbReference type="Pfam" id="PF09249"/>
    </source>
</evidence>
<accession>A0A075MTW2</accession>
<gene>
    <name evidence="10" type="primary">cca</name>
    <name evidence="14" type="ORF">NTE_03046</name>
</gene>
<organism evidence="14 15">
    <name type="scientific">Candidatus Nitrososphaera evergladensis SR1</name>
    <dbReference type="NCBI Taxonomy" id="1459636"/>
    <lineage>
        <taxon>Archaea</taxon>
        <taxon>Nitrososphaerota</taxon>
        <taxon>Nitrososphaeria</taxon>
        <taxon>Nitrososphaerales</taxon>
        <taxon>Nitrososphaeraceae</taxon>
        <taxon>Nitrososphaera</taxon>
    </lineage>
</organism>
<name>A0A075MTW2_9ARCH</name>
<keyword evidence="4 10" id="KW-0479">Metal-binding</keyword>
<dbReference type="InterPro" id="IPR006116">
    <property type="entry name" value="NT_2-5OAS_ClassI-CCAase"/>
</dbReference>
<comment type="catalytic activity">
    <reaction evidence="10">
        <text>a tRNA precursor + 2 CTP + ATP = a tRNA with a 3' CCA end + 3 diphosphate</text>
        <dbReference type="Rhea" id="RHEA:14433"/>
        <dbReference type="Rhea" id="RHEA-COMP:10465"/>
        <dbReference type="Rhea" id="RHEA-COMP:10468"/>
        <dbReference type="ChEBI" id="CHEBI:30616"/>
        <dbReference type="ChEBI" id="CHEBI:33019"/>
        <dbReference type="ChEBI" id="CHEBI:37563"/>
        <dbReference type="ChEBI" id="CHEBI:74896"/>
        <dbReference type="ChEBI" id="CHEBI:83071"/>
        <dbReference type="EC" id="2.7.7.72"/>
    </reaction>
</comment>
<dbReference type="STRING" id="1459636.NTE_03046"/>
<dbReference type="Gene3D" id="3.30.70.590">
    <property type="entry name" value="Poly(A) polymerase predicted RNA binding domain"/>
    <property type="match status" value="1"/>
</dbReference>
<feature type="binding site" evidence="10">
    <location>
        <position position="57"/>
    </location>
    <ligand>
        <name>CTP</name>
        <dbReference type="ChEBI" id="CHEBI:37563"/>
    </ligand>
</feature>